<organism evidence="2 3">
    <name type="scientific">Castanea mollissima</name>
    <name type="common">Chinese chestnut</name>
    <dbReference type="NCBI Taxonomy" id="60419"/>
    <lineage>
        <taxon>Eukaryota</taxon>
        <taxon>Viridiplantae</taxon>
        <taxon>Streptophyta</taxon>
        <taxon>Embryophyta</taxon>
        <taxon>Tracheophyta</taxon>
        <taxon>Spermatophyta</taxon>
        <taxon>Magnoliopsida</taxon>
        <taxon>eudicotyledons</taxon>
        <taxon>Gunneridae</taxon>
        <taxon>Pentapetalae</taxon>
        <taxon>rosids</taxon>
        <taxon>fabids</taxon>
        <taxon>Fagales</taxon>
        <taxon>Fagaceae</taxon>
        <taxon>Castanea</taxon>
    </lineage>
</organism>
<dbReference type="EMBL" id="JRKL02003975">
    <property type="protein sequence ID" value="KAF3953686.1"/>
    <property type="molecule type" value="Genomic_DNA"/>
</dbReference>
<name>A0A8J4R013_9ROSI</name>
<keyword evidence="3" id="KW-1185">Reference proteome</keyword>
<evidence type="ECO:0000313" key="2">
    <source>
        <dbReference type="EMBL" id="KAF3953686.1"/>
    </source>
</evidence>
<evidence type="ECO:0000313" key="3">
    <source>
        <dbReference type="Proteomes" id="UP000737018"/>
    </source>
</evidence>
<sequence>MLLVVLIMLALWMSHLFLYCHKKISKKEIKTTPLNYKGKGIPLKRTLSKDKLFIWVYDIQADESYAFCNYLFNPGR</sequence>
<dbReference type="Proteomes" id="UP000737018">
    <property type="component" value="Unassembled WGS sequence"/>
</dbReference>
<protein>
    <submittedName>
        <fullName evidence="2">Uncharacterized protein</fullName>
    </submittedName>
</protein>
<proteinExistence type="predicted"/>
<reference evidence="2" key="1">
    <citation type="submission" date="2020-03" db="EMBL/GenBank/DDBJ databases">
        <title>Castanea mollissima Vanexum genome sequencing.</title>
        <authorList>
            <person name="Staton M."/>
        </authorList>
    </citation>
    <scope>NUCLEOTIDE SEQUENCE</scope>
    <source>
        <tissue evidence="2">Leaf</tissue>
    </source>
</reference>
<dbReference type="AlphaFoldDB" id="A0A8J4R013"/>
<evidence type="ECO:0000256" key="1">
    <source>
        <dbReference type="SAM" id="SignalP"/>
    </source>
</evidence>
<feature type="chain" id="PRO_5035159588" evidence="1">
    <location>
        <begin position="17"/>
        <end position="76"/>
    </location>
</feature>
<accession>A0A8J4R013</accession>
<keyword evidence="1" id="KW-0732">Signal</keyword>
<feature type="signal peptide" evidence="1">
    <location>
        <begin position="1"/>
        <end position="16"/>
    </location>
</feature>
<gene>
    <name evidence="2" type="ORF">CMV_020894</name>
</gene>
<comment type="caution">
    <text evidence="2">The sequence shown here is derived from an EMBL/GenBank/DDBJ whole genome shotgun (WGS) entry which is preliminary data.</text>
</comment>